<keyword evidence="3 12" id="KW-0813">Transport</keyword>
<dbReference type="Proteomes" id="UP001041814">
    <property type="component" value="Unassembled WGS sequence"/>
</dbReference>
<name>A0ABS1E4R1_RUBGE</name>
<keyword evidence="5 12" id="KW-0812">Transmembrane</keyword>
<accession>A0ABS1E4R1</accession>
<evidence type="ECO:0000259" key="15">
    <source>
        <dbReference type="Pfam" id="PF00593"/>
    </source>
</evidence>
<evidence type="ECO:0000256" key="14">
    <source>
        <dbReference type="SAM" id="SignalP"/>
    </source>
</evidence>
<keyword evidence="18" id="KW-1185">Reference proteome</keyword>
<evidence type="ECO:0000256" key="11">
    <source>
        <dbReference type="ARBA" id="ARBA00023237"/>
    </source>
</evidence>
<comment type="subcellular location">
    <subcellularLocation>
        <location evidence="1 12">Cell outer membrane</location>
        <topology evidence="1 12">Multi-pass membrane protein</topology>
    </subcellularLocation>
</comment>
<feature type="signal peptide" evidence="14">
    <location>
        <begin position="1"/>
        <end position="33"/>
    </location>
</feature>
<comment type="caution">
    <text evidence="17">The sequence shown here is derived from an EMBL/GenBank/DDBJ whole genome shotgun (WGS) entry which is preliminary data.</text>
</comment>
<gene>
    <name evidence="17" type="ORF">CKO43_24540</name>
</gene>
<evidence type="ECO:0000313" key="17">
    <source>
        <dbReference type="EMBL" id="MBK1715920.1"/>
    </source>
</evidence>
<dbReference type="InterPro" id="IPR039426">
    <property type="entry name" value="TonB-dep_rcpt-like"/>
</dbReference>
<reference evidence="17" key="1">
    <citation type="submission" date="2017-08" db="EMBL/GenBank/DDBJ databases">
        <authorList>
            <person name="Imhoff J.F."/>
            <person name="Rahn T."/>
            <person name="Kuenzel S."/>
            <person name="Neulinger S.C."/>
        </authorList>
    </citation>
    <scope>NUCLEOTIDE SEQUENCE</scope>
    <source>
        <strain evidence="17">IM 151</strain>
    </source>
</reference>
<dbReference type="InterPro" id="IPR036942">
    <property type="entry name" value="Beta-barrel_TonB_sf"/>
</dbReference>
<protein>
    <submittedName>
        <fullName evidence="17">TonB-dependent receptor</fullName>
    </submittedName>
</protein>
<sequence>MSFSVPGRITPLRAGAIAARLALAATVAPCAFAQTTEDPIVITASRLEERLSQTLADVSIVDRASIERSGAVGVADLLARLPGIEFVRNGGPGASTSVYIRGGETRHTAVYVDGVRVDSQSTGGAAWEQIPLDRIERIEVLRGPAAAVYGSDAVGGVVQVFTRRGQGALRASGGVAVGSQGTRMTDAGLSGAAGNVDYALSASWSDSDGFNARDGKNPDDDGWRRGSVQARAGWQFAPEHRVEASFLESHLHAGYDASLTNDDQSSHELRTAAVSWRGQWNEQATTTARLSESQNSYETEPSYYRTETRLRDLLLQYEQHYAPGQRLSVALERREDRLQNRGTTPAAALEDERAQNGVALGWRGDFGAHSVQVHARRDDDSEFGGQSTGSLAWGWRFAPAWRLTASAATSFRAPTLYQRFSQYGNPDLTPETGRNLELGLRRSAGADEFAVVAWRNKVDDLIVFGAAGPCASATGCYESVGHARYEGVTISGRTRLAAVDLRASVDFHDPKNLDSDKQIARRARRLATLGADTDLAGWRLGAEVQAAGERYDDAANTVRLGGYGLVNLTAERALGAGLKLQARVDNAGDKDYALANTYNVPGRSLLVALRWVL</sequence>
<evidence type="ECO:0000256" key="13">
    <source>
        <dbReference type="RuleBase" id="RU003357"/>
    </source>
</evidence>
<dbReference type="EMBL" id="NRRU01000178">
    <property type="protein sequence ID" value="MBK1715920.1"/>
    <property type="molecule type" value="Genomic_DNA"/>
</dbReference>
<evidence type="ECO:0000256" key="6">
    <source>
        <dbReference type="ARBA" id="ARBA00022729"/>
    </source>
</evidence>
<dbReference type="PANTHER" id="PTHR30069">
    <property type="entry name" value="TONB-DEPENDENT OUTER MEMBRANE RECEPTOR"/>
    <property type="match status" value="1"/>
</dbReference>
<dbReference type="RefSeq" id="WP_200230747.1">
    <property type="nucleotide sequence ID" value="NZ_NRRT01000051.1"/>
</dbReference>
<keyword evidence="8 13" id="KW-0798">TonB box</keyword>
<dbReference type="PANTHER" id="PTHR30069:SF53">
    <property type="entry name" value="COLICIN I RECEPTOR-RELATED"/>
    <property type="match status" value="1"/>
</dbReference>
<evidence type="ECO:0000256" key="2">
    <source>
        <dbReference type="ARBA" id="ARBA00009810"/>
    </source>
</evidence>
<keyword evidence="6 14" id="KW-0732">Signal</keyword>
<evidence type="ECO:0000256" key="9">
    <source>
        <dbReference type="ARBA" id="ARBA00023136"/>
    </source>
</evidence>
<feature type="domain" description="TonB-dependent receptor-like beta-barrel" evidence="15">
    <location>
        <begin position="210"/>
        <end position="586"/>
    </location>
</feature>
<proteinExistence type="inferred from homology"/>
<dbReference type="Pfam" id="PF07715">
    <property type="entry name" value="Plug"/>
    <property type="match status" value="1"/>
</dbReference>
<dbReference type="InterPro" id="IPR000531">
    <property type="entry name" value="Beta-barrel_TonB"/>
</dbReference>
<dbReference type="CDD" id="cd01347">
    <property type="entry name" value="ligand_gated_channel"/>
    <property type="match status" value="1"/>
</dbReference>
<evidence type="ECO:0000259" key="16">
    <source>
        <dbReference type="Pfam" id="PF07715"/>
    </source>
</evidence>
<dbReference type="Pfam" id="PF00593">
    <property type="entry name" value="TonB_dep_Rec_b-barrel"/>
    <property type="match status" value="1"/>
</dbReference>
<organism evidence="17 18">
    <name type="scientific">Rubrivivax gelatinosus</name>
    <name type="common">Rhodocyclus gelatinosus</name>
    <name type="synonym">Rhodopseudomonas gelatinosa</name>
    <dbReference type="NCBI Taxonomy" id="28068"/>
    <lineage>
        <taxon>Bacteria</taxon>
        <taxon>Pseudomonadati</taxon>
        <taxon>Pseudomonadota</taxon>
        <taxon>Betaproteobacteria</taxon>
        <taxon>Burkholderiales</taxon>
        <taxon>Sphaerotilaceae</taxon>
        <taxon>Rubrivivax</taxon>
    </lineage>
</organism>
<keyword evidence="11 12" id="KW-0998">Cell outer membrane</keyword>
<reference evidence="17" key="2">
    <citation type="journal article" date="2020" name="Microorganisms">
        <title>Osmotic Adaptation and Compatible Solute Biosynthesis of Phototrophic Bacteria as Revealed from Genome Analyses.</title>
        <authorList>
            <person name="Imhoff J.F."/>
            <person name="Rahn T."/>
            <person name="Kunzel S."/>
            <person name="Keller A."/>
            <person name="Neulinger S.C."/>
        </authorList>
    </citation>
    <scope>NUCLEOTIDE SEQUENCE</scope>
    <source>
        <strain evidence="17">IM 151</strain>
    </source>
</reference>
<keyword evidence="4 12" id="KW-1134">Transmembrane beta strand</keyword>
<comment type="similarity">
    <text evidence="2 12 13">Belongs to the TonB-dependent receptor family.</text>
</comment>
<evidence type="ECO:0000313" key="18">
    <source>
        <dbReference type="Proteomes" id="UP001041814"/>
    </source>
</evidence>
<keyword evidence="7" id="KW-0406">Ion transport</keyword>
<dbReference type="InterPro" id="IPR037066">
    <property type="entry name" value="Plug_dom_sf"/>
</dbReference>
<evidence type="ECO:0000256" key="7">
    <source>
        <dbReference type="ARBA" id="ARBA00023065"/>
    </source>
</evidence>
<evidence type="ECO:0000256" key="3">
    <source>
        <dbReference type="ARBA" id="ARBA00022448"/>
    </source>
</evidence>
<evidence type="ECO:0000256" key="10">
    <source>
        <dbReference type="ARBA" id="ARBA00023170"/>
    </source>
</evidence>
<evidence type="ECO:0000256" key="12">
    <source>
        <dbReference type="PROSITE-ProRule" id="PRU01360"/>
    </source>
</evidence>
<evidence type="ECO:0000256" key="4">
    <source>
        <dbReference type="ARBA" id="ARBA00022452"/>
    </source>
</evidence>
<evidence type="ECO:0000256" key="5">
    <source>
        <dbReference type="ARBA" id="ARBA00022692"/>
    </source>
</evidence>
<evidence type="ECO:0000256" key="1">
    <source>
        <dbReference type="ARBA" id="ARBA00004571"/>
    </source>
</evidence>
<dbReference type="Gene3D" id="2.40.170.20">
    <property type="entry name" value="TonB-dependent receptor, beta-barrel domain"/>
    <property type="match status" value="1"/>
</dbReference>
<dbReference type="InterPro" id="IPR012910">
    <property type="entry name" value="Plug_dom"/>
</dbReference>
<dbReference type="Gene3D" id="2.170.130.10">
    <property type="entry name" value="TonB-dependent receptor, plug domain"/>
    <property type="match status" value="1"/>
</dbReference>
<dbReference type="PROSITE" id="PS52016">
    <property type="entry name" value="TONB_DEPENDENT_REC_3"/>
    <property type="match status" value="1"/>
</dbReference>
<evidence type="ECO:0000256" key="8">
    <source>
        <dbReference type="ARBA" id="ARBA00023077"/>
    </source>
</evidence>
<keyword evidence="9 12" id="KW-0472">Membrane</keyword>
<feature type="domain" description="TonB-dependent receptor plug" evidence="16">
    <location>
        <begin position="52"/>
        <end position="157"/>
    </location>
</feature>
<feature type="chain" id="PRO_5047367537" evidence="14">
    <location>
        <begin position="34"/>
        <end position="613"/>
    </location>
</feature>
<dbReference type="SUPFAM" id="SSF56935">
    <property type="entry name" value="Porins"/>
    <property type="match status" value="1"/>
</dbReference>
<keyword evidence="10 17" id="KW-0675">Receptor</keyword>